<dbReference type="PROSITE" id="PS50206">
    <property type="entry name" value="RHODANESE_3"/>
    <property type="match status" value="2"/>
</dbReference>
<dbReference type="OrthoDB" id="9781034at2"/>
<dbReference type="FunFam" id="3.40.250.10:FF:000035">
    <property type="entry name" value="Thiosulfate sulfurtransferase"/>
    <property type="match status" value="1"/>
</dbReference>
<keyword evidence="6" id="KW-1185">Reference proteome</keyword>
<feature type="domain" description="Rhodanese" evidence="4">
    <location>
        <begin position="19"/>
        <end position="138"/>
    </location>
</feature>
<dbReference type="AlphaFoldDB" id="A0A433SDK6"/>
<reference evidence="5 6" key="1">
    <citation type="submission" date="2018-01" db="EMBL/GenBank/DDBJ databases">
        <title>Saezia sanguinis gen. nov., sp. nov., in the order Burkholderiales isolated from human blood.</title>
        <authorList>
            <person name="Medina-Pascual M.J."/>
            <person name="Valdezate S."/>
            <person name="Monzon S."/>
            <person name="Cuesta I."/>
            <person name="Carrasco G."/>
            <person name="Villalon P."/>
            <person name="Saez-Nieto J.A."/>
        </authorList>
    </citation>
    <scope>NUCLEOTIDE SEQUENCE [LARGE SCALE GENOMIC DNA]</scope>
    <source>
        <strain evidence="5 6">CNM695-12</strain>
    </source>
</reference>
<sequence>MQPSPLISVAELQQAQQTPAGDILLIDCRFDLSNPQAGQQQYAQNHLPGAVFLNLDKDLCGIKTGTNGRHPLPERETLAQKLRTLGVNQNTSIIVYDQQDSMFAAHLWWLLQWLGHAHVRVLDGGLVAWENKGGPLSTELPPARPEGNFQAQQPLTPTVNADQILRNLGSSQLYIIDARAPERFRGEVEPLDPAAGHIPGAINRFFKQNLQADGTFKAPEQLHQEWVQILNNHPLDTVVHQCGSGVSACHNLLSMVHAGFNMAALYPGSWSEWSASPERPVAQE</sequence>
<dbReference type="SMART" id="SM00450">
    <property type="entry name" value="RHOD"/>
    <property type="match status" value="2"/>
</dbReference>
<dbReference type="EMBL" id="PQSP01000003">
    <property type="protein sequence ID" value="RUS66766.1"/>
    <property type="molecule type" value="Genomic_DNA"/>
</dbReference>
<dbReference type="Gene3D" id="3.40.250.10">
    <property type="entry name" value="Rhodanese-like domain"/>
    <property type="match status" value="2"/>
</dbReference>
<evidence type="ECO:0000256" key="2">
    <source>
        <dbReference type="ARBA" id="ARBA00022737"/>
    </source>
</evidence>
<evidence type="ECO:0000256" key="3">
    <source>
        <dbReference type="RuleBase" id="RU000507"/>
    </source>
</evidence>
<dbReference type="PROSITE" id="PS00380">
    <property type="entry name" value="RHODANESE_1"/>
    <property type="match status" value="1"/>
</dbReference>
<keyword evidence="2" id="KW-0677">Repeat</keyword>
<keyword evidence="1 3" id="KW-0808">Transferase</keyword>
<evidence type="ECO:0000259" key="4">
    <source>
        <dbReference type="PROSITE" id="PS50206"/>
    </source>
</evidence>
<name>A0A433SDK6_9BURK</name>
<comment type="caution">
    <text evidence="5">The sequence shown here is derived from an EMBL/GenBank/DDBJ whole genome shotgun (WGS) entry which is preliminary data.</text>
</comment>
<dbReference type="PANTHER" id="PTHR11364">
    <property type="entry name" value="THIOSULFATE SULFERTANSFERASE"/>
    <property type="match status" value="1"/>
</dbReference>
<proteinExistence type="predicted"/>
<dbReference type="InterPro" id="IPR001307">
    <property type="entry name" value="Thiosulphate_STrfase_CS"/>
</dbReference>
<evidence type="ECO:0000313" key="5">
    <source>
        <dbReference type="EMBL" id="RUS66766.1"/>
    </source>
</evidence>
<protein>
    <recommendedName>
        <fullName evidence="3">Sulfurtransferase</fullName>
    </recommendedName>
</protein>
<dbReference type="SUPFAM" id="SSF52821">
    <property type="entry name" value="Rhodanese/Cell cycle control phosphatase"/>
    <property type="match status" value="2"/>
</dbReference>
<evidence type="ECO:0000256" key="1">
    <source>
        <dbReference type="ARBA" id="ARBA00022679"/>
    </source>
</evidence>
<gene>
    <name evidence="5" type="primary">sseB</name>
    <name evidence="5" type="ORF">CUZ56_01557</name>
</gene>
<organism evidence="5 6">
    <name type="scientific">Saezia sanguinis</name>
    <dbReference type="NCBI Taxonomy" id="1965230"/>
    <lineage>
        <taxon>Bacteria</taxon>
        <taxon>Pseudomonadati</taxon>
        <taxon>Pseudomonadota</taxon>
        <taxon>Betaproteobacteria</taxon>
        <taxon>Burkholderiales</taxon>
        <taxon>Saeziaceae</taxon>
        <taxon>Saezia</taxon>
    </lineage>
</organism>
<dbReference type="GO" id="GO:0004792">
    <property type="term" value="F:thiosulfate-cyanide sulfurtransferase activity"/>
    <property type="evidence" value="ECO:0007669"/>
    <property type="project" value="InterPro"/>
</dbReference>
<dbReference type="Proteomes" id="UP000286947">
    <property type="component" value="Unassembled WGS sequence"/>
</dbReference>
<dbReference type="RefSeq" id="WP_126979774.1">
    <property type="nucleotide sequence ID" value="NZ_PQSP01000003.1"/>
</dbReference>
<feature type="domain" description="Rhodanese" evidence="4">
    <location>
        <begin position="169"/>
        <end position="282"/>
    </location>
</feature>
<accession>A0A433SDK6</accession>
<dbReference type="CDD" id="cd01448">
    <property type="entry name" value="TST_Repeat_1"/>
    <property type="match status" value="1"/>
</dbReference>
<dbReference type="PROSITE" id="PS00683">
    <property type="entry name" value="RHODANESE_2"/>
    <property type="match status" value="1"/>
</dbReference>
<dbReference type="InterPro" id="IPR036873">
    <property type="entry name" value="Rhodanese-like_dom_sf"/>
</dbReference>
<dbReference type="PANTHER" id="PTHR11364:SF27">
    <property type="entry name" value="SULFURTRANSFERASE"/>
    <property type="match status" value="1"/>
</dbReference>
<dbReference type="InterPro" id="IPR001763">
    <property type="entry name" value="Rhodanese-like_dom"/>
</dbReference>
<evidence type="ECO:0000313" key="6">
    <source>
        <dbReference type="Proteomes" id="UP000286947"/>
    </source>
</evidence>
<dbReference type="Pfam" id="PF00581">
    <property type="entry name" value="Rhodanese"/>
    <property type="match status" value="2"/>
</dbReference>
<dbReference type="CDD" id="cd01449">
    <property type="entry name" value="TST_Repeat_2"/>
    <property type="match status" value="1"/>
</dbReference>
<dbReference type="InterPro" id="IPR045078">
    <property type="entry name" value="TST/MPST-like"/>
</dbReference>